<organism evidence="6 7">
    <name type="scientific">Cudoniella acicularis</name>
    <dbReference type="NCBI Taxonomy" id="354080"/>
    <lineage>
        <taxon>Eukaryota</taxon>
        <taxon>Fungi</taxon>
        <taxon>Dikarya</taxon>
        <taxon>Ascomycota</taxon>
        <taxon>Pezizomycotina</taxon>
        <taxon>Leotiomycetes</taxon>
        <taxon>Helotiales</taxon>
        <taxon>Tricladiaceae</taxon>
        <taxon>Cudoniella</taxon>
    </lineage>
</organism>
<evidence type="ECO:0000313" key="7">
    <source>
        <dbReference type="Proteomes" id="UP000566819"/>
    </source>
</evidence>
<dbReference type="GO" id="GO:0016020">
    <property type="term" value="C:membrane"/>
    <property type="evidence" value="ECO:0007669"/>
    <property type="project" value="UniProtKB-SubCell"/>
</dbReference>
<feature type="transmembrane region" description="Helical" evidence="4">
    <location>
        <begin position="191"/>
        <end position="211"/>
    </location>
</feature>
<feature type="transmembrane region" description="Helical" evidence="4">
    <location>
        <begin position="59"/>
        <end position="82"/>
    </location>
</feature>
<feature type="transmembrane region" description="Helical" evidence="4">
    <location>
        <begin position="131"/>
        <end position="149"/>
    </location>
</feature>
<dbReference type="InterPro" id="IPR020846">
    <property type="entry name" value="MFS_dom"/>
</dbReference>
<feature type="domain" description="Major facilitator superfamily (MFS) profile" evidence="5">
    <location>
        <begin position="60"/>
        <end position="459"/>
    </location>
</feature>
<dbReference type="PANTHER" id="PTHR11360">
    <property type="entry name" value="MONOCARBOXYLATE TRANSPORTER"/>
    <property type="match status" value="1"/>
</dbReference>
<comment type="subcellular location">
    <subcellularLocation>
        <location evidence="1">Membrane</location>
        <topology evidence="1">Multi-pass membrane protein</topology>
    </subcellularLocation>
</comment>
<evidence type="ECO:0000256" key="4">
    <source>
        <dbReference type="SAM" id="Phobius"/>
    </source>
</evidence>
<evidence type="ECO:0000259" key="5">
    <source>
        <dbReference type="PROSITE" id="PS50850"/>
    </source>
</evidence>
<evidence type="ECO:0000256" key="1">
    <source>
        <dbReference type="ARBA" id="ARBA00004141"/>
    </source>
</evidence>
<gene>
    <name evidence="6" type="ORF">G7Y89_g4162</name>
</gene>
<feature type="transmembrane region" description="Helical" evidence="4">
    <location>
        <begin position="328"/>
        <end position="352"/>
    </location>
</feature>
<dbReference type="GO" id="GO:0022857">
    <property type="term" value="F:transmembrane transporter activity"/>
    <property type="evidence" value="ECO:0007669"/>
    <property type="project" value="InterPro"/>
</dbReference>
<dbReference type="PROSITE" id="PS50850">
    <property type="entry name" value="MFS"/>
    <property type="match status" value="1"/>
</dbReference>
<feature type="region of interest" description="Disordered" evidence="3">
    <location>
        <begin position="1"/>
        <end position="37"/>
    </location>
</feature>
<dbReference type="OrthoDB" id="5667at2759"/>
<name>A0A8H4RQT9_9HELO</name>
<feature type="transmembrane region" description="Helical" evidence="4">
    <location>
        <begin position="269"/>
        <end position="290"/>
    </location>
</feature>
<feature type="transmembrane region" description="Helical" evidence="4">
    <location>
        <begin position="358"/>
        <end position="384"/>
    </location>
</feature>
<dbReference type="PANTHER" id="PTHR11360:SF177">
    <property type="entry name" value="RIBOFLAVIN TRANSPORTER MCH5"/>
    <property type="match status" value="1"/>
</dbReference>
<feature type="transmembrane region" description="Helical" evidence="4">
    <location>
        <begin position="427"/>
        <end position="450"/>
    </location>
</feature>
<keyword evidence="4" id="KW-0812">Transmembrane</keyword>
<dbReference type="InterPro" id="IPR050327">
    <property type="entry name" value="Proton-linked_MCT"/>
</dbReference>
<keyword evidence="4" id="KW-0472">Membrane</keyword>
<dbReference type="InterPro" id="IPR036259">
    <property type="entry name" value="MFS_trans_sf"/>
</dbReference>
<protein>
    <recommendedName>
        <fullName evidence="5">Major facilitator superfamily (MFS) profile domain-containing protein</fullName>
    </recommendedName>
</protein>
<dbReference type="Proteomes" id="UP000566819">
    <property type="component" value="Unassembled WGS sequence"/>
</dbReference>
<comment type="caution">
    <text evidence="6">The sequence shown here is derived from an EMBL/GenBank/DDBJ whole genome shotgun (WGS) entry which is preliminary data.</text>
</comment>
<evidence type="ECO:0000313" key="6">
    <source>
        <dbReference type="EMBL" id="KAF4633953.1"/>
    </source>
</evidence>
<dbReference type="SUPFAM" id="SSF103473">
    <property type="entry name" value="MFS general substrate transporter"/>
    <property type="match status" value="1"/>
</dbReference>
<feature type="transmembrane region" description="Helical" evidence="4">
    <location>
        <begin position="223"/>
        <end position="248"/>
    </location>
</feature>
<reference evidence="6 7" key="1">
    <citation type="submission" date="2020-03" db="EMBL/GenBank/DDBJ databases">
        <title>Draft Genome Sequence of Cudoniella acicularis.</title>
        <authorList>
            <person name="Buettner E."/>
            <person name="Kellner H."/>
        </authorList>
    </citation>
    <scope>NUCLEOTIDE SEQUENCE [LARGE SCALE GENOMIC DNA]</scope>
    <source>
        <strain evidence="6 7">DSM 108380</strain>
    </source>
</reference>
<dbReference type="Pfam" id="PF07690">
    <property type="entry name" value="MFS_1"/>
    <property type="match status" value="1"/>
</dbReference>
<accession>A0A8H4RQT9</accession>
<dbReference type="EMBL" id="JAAMPI010000219">
    <property type="protein sequence ID" value="KAF4633953.1"/>
    <property type="molecule type" value="Genomic_DNA"/>
</dbReference>
<dbReference type="AlphaFoldDB" id="A0A8H4RQT9"/>
<evidence type="ECO:0000256" key="2">
    <source>
        <dbReference type="ARBA" id="ARBA00006727"/>
    </source>
</evidence>
<feature type="transmembrane region" description="Helical" evidence="4">
    <location>
        <begin position="396"/>
        <end position="415"/>
    </location>
</feature>
<feature type="transmembrane region" description="Helical" evidence="4">
    <location>
        <begin position="155"/>
        <end position="179"/>
    </location>
</feature>
<sequence length="468" mass="50055">MMADTQDAEKVDEGLTTAVESKPADNGSSDGSKGEELVLEGTSAPKPAPQGFVAPNGGLAAWSAVAGGFLCQFASFGFLNVLGIFQTQYQEENLSNYSPSTISWIFTFQLFLMFLCAQADGMLVDMFGPRAVMIPSAILELLGIAMLSLSKQNHYYQFFLAQGVCFGIGAAGLFMPGLIVAGQYFTTRRSLAIGIVASGASMGGVIFPFVLNGLFNHVGFAVGLRWVVLILGVPLALAIFLISSPLEPKGWAAGKRSLVGIKVFKKKPFLLFNIGGFLFYWGLFAPFDYLPSFALKVANQNISLYTISIINASSVFGRIFPSFLADKFGALLVMSIMAFLTSITVLLIWLPVNHSEDLFGVMFFTLLYGFTSGAFVSLMTPALVQLCGGKIADLGLMLGTFMAINSFASLTGLPIQGAIVDSQNGNFLGLILFSGISLFVGSTFITSSLFMERYEKKKAAPPVTPGDV</sequence>
<dbReference type="Gene3D" id="1.20.1250.20">
    <property type="entry name" value="MFS general substrate transporter like domains"/>
    <property type="match status" value="2"/>
</dbReference>
<dbReference type="InterPro" id="IPR011701">
    <property type="entry name" value="MFS"/>
</dbReference>
<comment type="similarity">
    <text evidence="2">Belongs to the major facilitator superfamily. Monocarboxylate porter (TC 2.A.1.13) family.</text>
</comment>
<keyword evidence="4" id="KW-1133">Transmembrane helix</keyword>
<proteinExistence type="inferred from homology"/>
<keyword evidence="7" id="KW-1185">Reference proteome</keyword>
<evidence type="ECO:0000256" key="3">
    <source>
        <dbReference type="SAM" id="MobiDB-lite"/>
    </source>
</evidence>
<feature type="transmembrane region" description="Helical" evidence="4">
    <location>
        <begin position="102"/>
        <end position="119"/>
    </location>
</feature>
<feature type="transmembrane region" description="Helical" evidence="4">
    <location>
        <begin position="302"/>
        <end position="321"/>
    </location>
</feature>